<dbReference type="RefSeq" id="WP_303549446.1">
    <property type="nucleotide sequence ID" value="NZ_JAUOPG010000003.1"/>
</dbReference>
<gene>
    <name evidence="1" type="ORF">Q4490_06860</name>
</gene>
<dbReference type="AlphaFoldDB" id="A0AAW7XGK1"/>
<organism evidence="1 2">
    <name type="scientific">Neptunomonas phycophila</name>
    <dbReference type="NCBI Taxonomy" id="1572645"/>
    <lineage>
        <taxon>Bacteria</taxon>
        <taxon>Pseudomonadati</taxon>
        <taxon>Pseudomonadota</taxon>
        <taxon>Gammaproteobacteria</taxon>
        <taxon>Oceanospirillales</taxon>
        <taxon>Oceanospirillaceae</taxon>
        <taxon>Neptunomonas</taxon>
    </lineage>
</organism>
<sequence>MFAKLFVGFLVVVVVLAGYLWSNQAEIVANFNEQRSLEREQSQQAGRLFGEKNDQNACLTRTLADFDGCQEFGCSVSSGLFLKNCLAIAAPNSALCEGVPAFQEVPSEDDKHWAKYECIDRNIRGEACRMLMRQVSQFCSQ</sequence>
<dbReference type="EMBL" id="JAUOPG010000003">
    <property type="protein sequence ID" value="MDO6453280.1"/>
    <property type="molecule type" value="Genomic_DNA"/>
</dbReference>
<accession>A0AAW7XGK1</accession>
<evidence type="ECO:0000313" key="1">
    <source>
        <dbReference type="EMBL" id="MDO6453280.1"/>
    </source>
</evidence>
<evidence type="ECO:0000313" key="2">
    <source>
        <dbReference type="Proteomes" id="UP001169862"/>
    </source>
</evidence>
<protein>
    <submittedName>
        <fullName evidence="1">Uncharacterized protein</fullName>
    </submittedName>
</protein>
<comment type="caution">
    <text evidence="1">The sequence shown here is derived from an EMBL/GenBank/DDBJ whole genome shotgun (WGS) entry which is preliminary data.</text>
</comment>
<proteinExistence type="predicted"/>
<name>A0AAW7XGK1_9GAMM</name>
<dbReference type="Proteomes" id="UP001169862">
    <property type="component" value="Unassembled WGS sequence"/>
</dbReference>
<reference evidence="1" key="1">
    <citation type="submission" date="2023-07" db="EMBL/GenBank/DDBJ databases">
        <title>Genome content predicts the carbon catabolic preferences of heterotrophic bacteria.</title>
        <authorList>
            <person name="Gralka M."/>
        </authorList>
    </citation>
    <scope>NUCLEOTIDE SEQUENCE</scope>
    <source>
        <strain evidence="1">I2M16</strain>
    </source>
</reference>